<dbReference type="EMBL" id="JAAXLS010000062">
    <property type="protein sequence ID" value="NKQ58665.1"/>
    <property type="molecule type" value="Genomic_DNA"/>
</dbReference>
<evidence type="ECO:0000259" key="2">
    <source>
        <dbReference type="Pfam" id="PF00501"/>
    </source>
</evidence>
<dbReference type="GO" id="GO:0016874">
    <property type="term" value="F:ligase activity"/>
    <property type="evidence" value="ECO:0007669"/>
    <property type="project" value="UniProtKB-KW"/>
</dbReference>
<dbReference type="PANTHER" id="PTHR24096">
    <property type="entry name" value="LONG-CHAIN-FATTY-ACID--COA LIGASE"/>
    <property type="match status" value="1"/>
</dbReference>
<keyword evidence="4" id="KW-1185">Reference proteome</keyword>
<gene>
    <name evidence="3" type="ORF">HFP15_38060</name>
</gene>
<dbReference type="CDD" id="cd05907">
    <property type="entry name" value="VL_LC_FACS_like"/>
    <property type="match status" value="1"/>
</dbReference>
<comment type="caution">
    <text evidence="3">The sequence shown here is derived from an EMBL/GenBank/DDBJ whole genome shotgun (WGS) entry which is preliminary data.</text>
</comment>
<dbReference type="PANTHER" id="PTHR24096:SF420">
    <property type="entry name" value="LONG-CHAIN-FATTY-ACID--COA LIGASE-RELATED"/>
    <property type="match status" value="1"/>
</dbReference>
<dbReference type="InterPro" id="IPR042099">
    <property type="entry name" value="ANL_N_sf"/>
</dbReference>
<feature type="domain" description="AMP-dependent synthetase/ligase" evidence="2">
    <location>
        <begin position="37"/>
        <end position="358"/>
    </location>
</feature>
<dbReference type="InterPro" id="IPR020845">
    <property type="entry name" value="AMP-binding_CS"/>
</dbReference>
<feature type="region of interest" description="Disordered" evidence="1">
    <location>
        <begin position="1"/>
        <end position="22"/>
    </location>
</feature>
<dbReference type="Pfam" id="PF00501">
    <property type="entry name" value="AMP-binding"/>
    <property type="match status" value="1"/>
</dbReference>
<dbReference type="SUPFAM" id="SSF56801">
    <property type="entry name" value="Acetyl-CoA synthetase-like"/>
    <property type="match status" value="1"/>
</dbReference>
<keyword evidence="3" id="KW-0436">Ligase</keyword>
<dbReference type="PROSITE" id="PS00455">
    <property type="entry name" value="AMP_BINDING"/>
    <property type="match status" value="1"/>
</dbReference>
<dbReference type="InterPro" id="IPR000873">
    <property type="entry name" value="AMP-dep_synth/lig_dom"/>
</dbReference>
<organism evidence="3 4">
    <name type="scientific">Amycolatopsis acididurans</name>
    <dbReference type="NCBI Taxonomy" id="2724524"/>
    <lineage>
        <taxon>Bacteria</taxon>
        <taxon>Bacillati</taxon>
        <taxon>Actinomycetota</taxon>
        <taxon>Actinomycetes</taxon>
        <taxon>Pseudonocardiales</taxon>
        <taxon>Pseudonocardiaceae</taxon>
        <taxon>Amycolatopsis</taxon>
    </lineage>
</organism>
<evidence type="ECO:0000313" key="3">
    <source>
        <dbReference type="EMBL" id="NKQ58665.1"/>
    </source>
</evidence>
<dbReference type="Proteomes" id="UP000715441">
    <property type="component" value="Unassembled WGS sequence"/>
</dbReference>
<reference evidence="3 4" key="1">
    <citation type="submission" date="2020-04" db="EMBL/GenBank/DDBJ databases">
        <title>Novel species.</title>
        <authorList>
            <person name="Teo W.F.A."/>
            <person name="Lipun K."/>
            <person name="Srisuk N."/>
            <person name="Duangmal K."/>
        </authorList>
    </citation>
    <scope>NUCLEOTIDE SEQUENCE [LARGE SCALE GENOMIC DNA]</scope>
    <source>
        <strain evidence="3 4">K13G38</strain>
    </source>
</reference>
<dbReference type="Pfam" id="PF23562">
    <property type="entry name" value="AMP-binding_C_3"/>
    <property type="match status" value="1"/>
</dbReference>
<accession>A0ABX1JFU3</accession>
<proteinExistence type="predicted"/>
<name>A0ABX1JFU3_9PSEU</name>
<dbReference type="Gene3D" id="3.40.50.12780">
    <property type="entry name" value="N-terminal domain of ligase-like"/>
    <property type="match status" value="1"/>
</dbReference>
<protein>
    <submittedName>
        <fullName evidence="3">Long-chain fatty acid--CoA ligase</fullName>
    </submittedName>
</protein>
<evidence type="ECO:0000256" key="1">
    <source>
        <dbReference type="SAM" id="MobiDB-lite"/>
    </source>
</evidence>
<sequence>MSHVETSFPGIGRELPGDRGLHSVLTDGDPNLPLFVSENVTRGEFTAHVESVAGELLRRGVRRGDRVAVLGRTSYEWALADFAILSIGAVTVPVYPTSSEHQINHVLSDSGAAWYFAESEEDAPRFGKQNVWLFTELDGWREAPGPDFAAHRDKVRAGDLATIVYTSGTTGLPKGCMLTHRNMYASSANTVLRCDWLFHRAAENDTAPAATLLSLPLSHVFGRTILLSCVIANTRTVLLPGVPELLGELPERQPTFLAFVPYALEKIRKLGLTSFGRLGHVICGGASLDDTTVDYYHEHGVEILNCYGLTEAATAVTVNAPASNRKGTVGRPIPGTTVGIAEDDEVLVGGPNVSPGYWPGDTDRDPGWLHTGDLGRLDAEGYLTITGRRKEILVTNGGKNVAPAPLEDRIRLHPKVSNCMVVGDGRSFVTALITVDSSVDPGEPGLAEDVQRAVDSANELVSRAESIRKFRIVAGDFTITDGLLTPSMKLRRVAIEKTYAADIAALYS</sequence>
<evidence type="ECO:0000313" key="4">
    <source>
        <dbReference type="Proteomes" id="UP000715441"/>
    </source>
</evidence>